<gene>
    <name evidence="1" type="ORF">COS99_08685</name>
</gene>
<sequence length="98" mass="11491">FPRLCDELVSCETKKIVERIVNEIRSYIELSPSKPGGEVLYKFVTDSGYISQLLSEGSVINEKRIENITKFFEIIRRSEPLLRYNRIPEFVKHLDLLM</sequence>
<reference evidence="1 2" key="1">
    <citation type="submission" date="2017-09" db="EMBL/GenBank/DDBJ databases">
        <title>Depth-based differentiation of microbial function through sediment-hosted aquifers and enrichment of novel symbionts in the deep terrestrial subsurface.</title>
        <authorList>
            <person name="Probst A.J."/>
            <person name="Ladd B."/>
            <person name="Jarett J.K."/>
            <person name="Geller-Mcgrath D.E."/>
            <person name="Sieber C.M."/>
            <person name="Emerson J.B."/>
            <person name="Anantharaman K."/>
            <person name="Thomas B.C."/>
            <person name="Malmstrom R."/>
            <person name="Stieglmeier M."/>
            <person name="Klingl A."/>
            <person name="Woyke T."/>
            <person name="Ryan C.M."/>
            <person name="Banfield J.F."/>
        </authorList>
    </citation>
    <scope>NUCLEOTIDE SEQUENCE [LARGE SCALE GENOMIC DNA]</scope>
    <source>
        <strain evidence="1">CG07_land_8_20_14_0_80_42_15</strain>
    </source>
</reference>
<dbReference type="AlphaFoldDB" id="A0A2J0KQU8"/>
<name>A0A2J0KQU8_9BACT</name>
<evidence type="ECO:0000313" key="1">
    <source>
        <dbReference type="EMBL" id="PIU40785.1"/>
    </source>
</evidence>
<dbReference type="Gene3D" id="1.10.486.10">
    <property type="entry name" value="PCRA, domain 4"/>
    <property type="match status" value="1"/>
</dbReference>
<proteinExistence type="predicted"/>
<comment type="caution">
    <text evidence="1">The sequence shown here is derived from an EMBL/GenBank/DDBJ whole genome shotgun (WGS) entry which is preliminary data.</text>
</comment>
<accession>A0A2J0KQU8</accession>
<dbReference type="Proteomes" id="UP000230052">
    <property type="component" value="Unassembled WGS sequence"/>
</dbReference>
<protein>
    <submittedName>
        <fullName evidence="1">Uncharacterized protein</fullName>
    </submittedName>
</protein>
<evidence type="ECO:0000313" key="2">
    <source>
        <dbReference type="Proteomes" id="UP000230052"/>
    </source>
</evidence>
<dbReference type="EMBL" id="PEWV01000078">
    <property type="protein sequence ID" value="PIU40785.1"/>
    <property type="molecule type" value="Genomic_DNA"/>
</dbReference>
<organism evidence="1 2">
    <name type="scientific">Candidatus Aquitaenariimonas noxiae</name>
    <dbReference type="NCBI Taxonomy" id="1974741"/>
    <lineage>
        <taxon>Bacteria</taxon>
        <taxon>Pseudomonadati</taxon>
        <taxon>Candidatus Omnitrophota</taxon>
        <taxon>Candidatus Aquitaenariimonas</taxon>
    </lineage>
</organism>
<feature type="non-terminal residue" evidence="1">
    <location>
        <position position="1"/>
    </location>
</feature>
<feature type="non-terminal residue" evidence="1">
    <location>
        <position position="98"/>
    </location>
</feature>